<dbReference type="Proteomes" id="UP000823775">
    <property type="component" value="Unassembled WGS sequence"/>
</dbReference>
<keyword evidence="2" id="KW-1185">Reference proteome</keyword>
<protein>
    <submittedName>
        <fullName evidence="1">Uncharacterized protein</fullName>
    </submittedName>
</protein>
<sequence>MNALECIPVLNFGRLSLDNTSKAIVKPTITRNFELKEATTADTEYVLVHGKPHEDPRKHVMEFIELRKNFHYQNVSDEYIKLALFPFSFIEEAKGVVAE</sequence>
<comment type="caution">
    <text evidence="1">The sequence shown here is derived from an EMBL/GenBank/DDBJ whole genome shotgun (WGS) entry which is preliminary data.</text>
</comment>
<accession>A0ABS8VCT6</accession>
<reference evidence="1 2" key="1">
    <citation type="journal article" date="2021" name="BMC Genomics">
        <title>Datura genome reveals duplications of psychoactive alkaloid biosynthetic genes and high mutation rate following tissue culture.</title>
        <authorList>
            <person name="Rajewski A."/>
            <person name="Carter-House D."/>
            <person name="Stajich J."/>
            <person name="Litt A."/>
        </authorList>
    </citation>
    <scope>NUCLEOTIDE SEQUENCE [LARGE SCALE GENOMIC DNA]</scope>
    <source>
        <strain evidence="1">AR-01</strain>
    </source>
</reference>
<dbReference type="EMBL" id="JACEIK010004083">
    <property type="protein sequence ID" value="MCD9644122.1"/>
    <property type="molecule type" value="Genomic_DNA"/>
</dbReference>
<evidence type="ECO:0000313" key="1">
    <source>
        <dbReference type="EMBL" id="MCD9644122.1"/>
    </source>
</evidence>
<organism evidence="1 2">
    <name type="scientific">Datura stramonium</name>
    <name type="common">Jimsonweed</name>
    <name type="synonym">Common thornapple</name>
    <dbReference type="NCBI Taxonomy" id="4076"/>
    <lineage>
        <taxon>Eukaryota</taxon>
        <taxon>Viridiplantae</taxon>
        <taxon>Streptophyta</taxon>
        <taxon>Embryophyta</taxon>
        <taxon>Tracheophyta</taxon>
        <taxon>Spermatophyta</taxon>
        <taxon>Magnoliopsida</taxon>
        <taxon>eudicotyledons</taxon>
        <taxon>Gunneridae</taxon>
        <taxon>Pentapetalae</taxon>
        <taxon>asterids</taxon>
        <taxon>lamiids</taxon>
        <taxon>Solanales</taxon>
        <taxon>Solanaceae</taxon>
        <taxon>Solanoideae</taxon>
        <taxon>Datureae</taxon>
        <taxon>Datura</taxon>
    </lineage>
</organism>
<name>A0ABS8VCT6_DATST</name>
<gene>
    <name evidence="1" type="ORF">HAX54_032106</name>
</gene>
<proteinExistence type="predicted"/>
<evidence type="ECO:0000313" key="2">
    <source>
        <dbReference type="Proteomes" id="UP000823775"/>
    </source>
</evidence>